<protein>
    <submittedName>
        <fullName evidence="2">Uncharacterized protein</fullName>
    </submittedName>
</protein>
<evidence type="ECO:0000256" key="1">
    <source>
        <dbReference type="SAM" id="Phobius"/>
    </source>
</evidence>
<keyword evidence="1" id="KW-0472">Membrane</keyword>
<gene>
    <name evidence="2" type="ORF">DAEQUDRAFT_767652</name>
</gene>
<feature type="transmembrane region" description="Helical" evidence="1">
    <location>
        <begin position="37"/>
        <end position="59"/>
    </location>
</feature>
<evidence type="ECO:0000313" key="2">
    <source>
        <dbReference type="EMBL" id="KZT66824.1"/>
    </source>
</evidence>
<reference evidence="2 3" key="1">
    <citation type="journal article" date="2016" name="Mol. Biol. Evol.">
        <title>Comparative Genomics of Early-Diverging Mushroom-Forming Fungi Provides Insights into the Origins of Lignocellulose Decay Capabilities.</title>
        <authorList>
            <person name="Nagy L.G."/>
            <person name="Riley R."/>
            <person name="Tritt A."/>
            <person name="Adam C."/>
            <person name="Daum C."/>
            <person name="Floudas D."/>
            <person name="Sun H."/>
            <person name="Yadav J.S."/>
            <person name="Pangilinan J."/>
            <person name="Larsson K.H."/>
            <person name="Matsuura K."/>
            <person name="Barry K."/>
            <person name="Labutti K."/>
            <person name="Kuo R."/>
            <person name="Ohm R.A."/>
            <person name="Bhattacharya S.S."/>
            <person name="Shirouzu T."/>
            <person name="Yoshinaga Y."/>
            <person name="Martin F.M."/>
            <person name="Grigoriev I.V."/>
            <person name="Hibbett D.S."/>
        </authorList>
    </citation>
    <scope>NUCLEOTIDE SEQUENCE [LARGE SCALE GENOMIC DNA]</scope>
    <source>
        <strain evidence="2 3">L-15889</strain>
    </source>
</reference>
<evidence type="ECO:0000313" key="3">
    <source>
        <dbReference type="Proteomes" id="UP000076727"/>
    </source>
</evidence>
<accession>A0A165ND21</accession>
<feature type="transmembrane region" description="Helical" evidence="1">
    <location>
        <begin position="6"/>
        <end position="25"/>
    </location>
</feature>
<keyword evidence="3" id="KW-1185">Reference proteome</keyword>
<keyword evidence="1" id="KW-1133">Transmembrane helix</keyword>
<organism evidence="2 3">
    <name type="scientific">Daedalea quercina L-15889</name>
    <dbReference type="NCBI Taxonomy" id="1314783"/>
    <lineage>
        <taxon>Eukaryota</taxon>
        <taxon>Fungi</taxon>
        <taxon>Dikarya</taxon>
        <taxon>Basidiomycota</taxon>
        <taxon>Agaricomycotina</taxon>
        <taxon>Agaricomycetes</taxon>
        <taxon>Polyporales</taxon>
        <taxon>Fomitopsis</taxon>
    </lineage>
</organism>
<dbReference type="OrthoDB" id="10547717at2759"/>
<sequence>MDAFPSILHLIIGFFLLGVLIDTGGELVRMIHTTLVVVLRFFISFTFAEVVSFLPFVALEAYAVHSAYPLLPIVTVEDLPTVAVYEGPPRYPDTSESTMALINFLAVMSLVSTAVDIDPVVKPHNVVLASASVPVAVVQFFDMVVGLVSGEDTLVPTQLSLASVFLPPLLRSPSVYVARCLMVQLTQQQSSLAASAPGLKKPRCTLLSVTEKPAPSPRRLPFDVSVLFRDQPLPALSKEDLDFWLSDRTRNAPTEEGSEPIFGRTQIDMADVDAAACVLARSVPVSALFPSISESHIGFRPRRRKLPPRPRIVALPAPTPVPKLAPVSVPEVVHVAVPRSVLSVNFKWTAGSGESLMEALGFSTVHLGQTEGSACSGPNGDFRWTAHSGVPLMQALGFASAEVDDMDGAAVCSGSGGDFKWSADSGVPLMKALGVGTVKLGVVHSA</sequence>
<dbReference type="AlphaFoldDB" id="A0A165ND21"/>
<proteinExistence type="predicted"/>
<name>A0A165ND21_9APHY</name>
<keyword evidence="1" id="KW-0812">Transmembrane</keyword>
<dbReference type="EMBL" id="KV429083">
    <property type="protein sequence ID" value="KZT66824.1"/>
    <property type="molecule type" value="Genomic_DNA"/>
</dbReference>
<dbReference type="Proteomes" id="UP000076727">
    <property type="component" value="Unassembled WGS sequence"/>
</dbReference>